<dbReference type="RefSeq" id="WP_189565749.1">
    <property type="nucleotide sequence ID" value="NZ_BMXF01000003.1"/>
</dbReference>
<dbReference type="Proteomes" id="UP000598271">
    <property type="component" value="Unassembled WGS sequence"/>
</dbReference>
<accession>A0A8J3DAW4</accession>
<evidence type="ECO:0000313" key="3">
    <source>
        <dbReference type="EMBL" id="GHB77391.1"/>
    </source>
</evidence>
<protein>
    <recommendedName>
        <fullName evidence="2">ASPIC/UnbV domain-containing protein</fullName>
    </recommendedName>
</protein>
<dbReference type="InterPro" id="IPR011519">
    <property type="entry name" value="UnbV_ASPIC"/>
</dbReference>
<dbReference type="PANTHER" id="PTHR16026">
    <property type="entry name" value="CARTILAGE ACIDIC PROTEIN 1"/>
    <property type="match status" value="1"/>
</dbReference>
<comment type="caution">
    <text evidence="3">The sequence shown here is derived from an EMBL/GenBank/DDBJ whole genome shotgun (WGS) entry which is preliminary data.</text>
</comment>
<organism evidence="3 4">
    <name type="scientific">Persicitalea jodogahamensis</name>
    <dbReference type="NCBI Taxonomy" id="402147"/>
    <lineage>
        <taxon>Bacteria</taxon>
        <taxon>Pseudomonadati</taxon>
        <taxon>Bacteroidota</taxon>
        <taxon>Cytophagia</taxon>
        <taxon>Cytophagales</taxon>
        <taxon>Spirosomataceae</taxon>
        <taxon>Persicitalea</taxon>
    </lineage>
</organism>
<dbReference type="Gene3D" id="2.130.10.130">
    <property type="entry name" value="Integrin alpha, N-terminal"/>
    <property type="match status" value="4"/>
</dbReference>
<dbReference type="SUPFAM" id="SSF69318">
    <property type="entry name" value="Integrin alpha N-terminal domain"/>
    <property type="match status" value="2"/>
</dbReference>
<dbReference type="Pfam" id="PF07593">
    <property type="entry name" value="UnbV_ASPIC"/>
    <property type="match status" value="1"/>
</dbReference>
<keyword evidence="4" id="KW-1185">Reference proteome</keyword>
<evidence type="ECO:0000259" key="2">
    <source>
        <dbReference type="Pfam" id="PF07593"/>
    </source>
</evidence>
<dbReference type="PROSITE" id="PS51257">
    <property type="entry name" value="PROKAR_LIPOPROTEIN"/>
    <property type="match status" value="1"/>
</dbReference>
<dbReference type="PANTHER" id="PTHR16026:SF0">
    <property type="entry name" value="CARTILAGE ACIDIC PROTEIN 1"/>
    <property type="match status" value="1"/>
</dbReference>
<sequence>MKSWIKYFSWVILGGLLACHSAPEPMFRLLEGSSTGVNFVNKVQPTPEFNIFSYMYFYNGGGVGAGDFNNDGLVDLLFTSNQATDRLYLNQGGLKFTDITEAAGLGSIKGWHTGVSVVDVNQDGMLDFYVSCVSKYSGAGSHNLLYVCEEIDDKGIPHFVERSREYGLDLVGFGTQAAFFDYDLDGDLDFFQLNHSVHQNGTFGKRDQFMGTVHPLAGDRFFENQNGRYVEGSSKVGINSSALGYGLGLSLGDVNLDGYPDFYVGNDFHENDYLYINQQNGTFRDEIDARTRHTSRFTMGVDIADLNNDIFPEIMSLDMMPYDPQILKRSEGEDAYYNFKFKLDQGYNVQFARNNLQLNTRQGVFSEVGMYSGVYSTDWSWSALLLDFENDGSKDLFISNGINKRMNDMDYINFVASDDIQRRINEKNFDESDASLSDLLPEVKIPNKFFSNTPSLHFTDQSDRIAGNVDSYSNGATYADLDNDGDLDIITNNINEAVFIYENMAETYAPANKSLVIDLKGAAENRDAIGTKCMVYSNGNVQYQEKFPVRGFQSSTEIPLLFGLGDSARVDSVVVVWPDNGFETIKNPNLEKPLTVSYAQDLPKFNYEHLKSQRGEFEDIAPQIGLDIKHEENRFNEFDREALIPNMMSTEGPALAVGDVNGDGRDDVFMGASRGFTPKVYVQQAGGQFTKLPQPALDADADFEDIDAAWADVNGDGAADLIVGSGGNEYFGKSEFLRPRLYLNDGKGKLQKDTTAFAGIYINAQVVRVADVNKDGSPDLFVGARSVPFAYGKTPESYLFINNGQGKLVEKTDGTAPELKTGGLVKDAQWVDLDADRDADLVVAYEWGSIVLFENQDGKLVRKPLTNKKGWWNFIKAIDVDQDGDLDLVSGNVGLNSRLHASDKEPVRMYVNDFDDNGRPDQIVTYYLQGKETIFADKREVERQLPYVRKSILRAKDFAEASLAEVFGQEKIAQAAVLEANYFENAWLENKGNGSFELKTLGDPAQYTSYHAAELVKNNRTNQPGLLLLGNFFDCNIQLGLYDADNGSLFDLNKKSWLTPRPLLDTRMEGQVRSIKKIRVGDRVVYIVVRNNDTLMALAPRK</sequence>
<name>A0A8J3DAW4_9BACT</name>
<dbReference type="EMBL" id="BMXF01000003">
    <property type="protein sequence ID" value="GHB77391.1"/>
    <property type="molecule type" value="Genomic_DNA"/>
</dbReference>
<proteinExistence type="predicted"/>
<keyword evidence="1" id="KW-0732">Signal</keyword>
<dbReference type="InterPro" id="IPR028994">
    <property type="entry name" value="Integrin_alpha_N"/>
</dbReference>
<gene>
    <name evidence="3" type="ORF">GCM10007390_34350</name>
</gene>
<evidence type="ECO:0000313" key="4">
    <source>
        <dbReference type="Proteomes" id="UP000598271"/>
    </source>
</evidence>
<evidence type="ECO:0000256" key="1">
    <source>
        <dbReference type="ARBA" id="ARBA00022729"/>
    </source>
</evidence>
<dbReference type="InterPro" id="IPR013517">
    <property type="entry name" value="FG-GAP"/>
</dbReference>
<dbReference type="InterPro" id="IPR027039">
    <property type="entry name" value="Crtac1"/>
</dbReference>
<reference evidence="3 4" key="1">
    <citation type="journal article" date="2014" name="Int. J. Syst. Evol. Microbiol.">
        <title>Complete genome sequence of Corynebacterium casei LMG S-19264T (=DSM 44701T), isolated from a smear-ripened cheese.</title>
        <authorList>
            <consortium name="US DOE Joint Genome Institute (JGI-PGF)"/>
            <person name="Walter F."/>
            <person name="Albersmeier A."/>
            <person name="Kalinowski J."/>
            <person name="Ruckert C."/>
        </authorList>
    </citation>
    <scope>NUCLEOTIDE SEQUENCE [LARGE SCALE GENOMIC DNA]</scope>
    <source>
        <strain evidence="3 4">KCTC 12866</strain>
    </source>
</reference>
<dbReference type="Pfam" id="PF13517">
    <property type="entry name" value="FG-GAP_3"/>
    <property type="match status" value="4"/>
</dbReference>
<feature type="domain" description="ASPIC/UnbV" evidence="2">
    <location>
        <begin position="528"/>
        <end position="592"/>
    </location>
</feature>
<dbReference type="AlphaFoldDB" id="A0A8J3DAW4"/>